<dbReference type="PANTHER" id="PTHR21661">
    <property type="entry name" value="EPOXIDE HYDROLASE 1-RELATED"/>
    <property type="match status" value="1"/>
</dbReference>
<comment type="catalytic activity">
    <reaction evidence="1 6">
        <text>1-(4-methoxyphenyl)-N-methyl-N-[(3-methyloxetan-3-yl)methyl]methanamine + H2O = 2-{[(4-methoxybenzyl)(methyl)amino]methyl}-2-methylpropane-1,3-diol</text>
        <dbReference type="Rhea" id="RHEA:55764"/>
        <dbReference type="ChEBI" id="CHEBI:15377"/>
        <dbReference type="ChEBI" id="CHEBI:139161"/>
        <dbReference type="ChEBI" id="CHEBI:139164"/>
        <dbReference type="EC" id="3.3.2.9"/>
    </reaction>
</comment>
<evidence type="ECO:0000259" key="8">
    <source>
        <dbReference type="Pfam" id="PF06441"/>
    </source>
</evidence>
<evidence type="ECO:0000256" key="5">
    <source>
        <dbReference type="ARBA" id="ARBA00022801"/>
    </source>
</evidence>
<keyword evidence="5 6" id="KW-0378">Hydrolase</keyword>
<dbReference type="WBParaSite" id="ACRNAN_Path_752.g2850.t1">
    <property type="protein sequence ID" value="ACRNAN_Path_752.g2850.t1"/>
    <property type="gene ID" value="ACRNAN_Path_752.g2850"/>
</dbReference>
<organism evidence="9 10">
    <name type="scientific">Acrobeloides nanus</name>
    <dbReference type="NCBI Taxonomy" id="290746"/>
    <lineage>
        <taxon>Eukaryota</taxon>
        <taxon>Metazoa</taxon>
        <taxon>Ecdysozoa</taxon>
        <taxon>Nematoda</taxon>
        <taxon>Chromadorea</taxon>
        <taxon>Rhabditida</taxon>
        <taxon>Tylenchina</taxon>
        <taxon>Cephalobomorpha</taxon>
        <taxon>Cephaloboidea</taxon>
        <taxon>Cephalobidae</taxon>
        <taxon>Acrobeloides</taxon>
    </lineage>
</organism>
<name>A0A914CCH1_9BILA</name>
<evidence type="ECO:0000256" key="4">
    <source>
        <dbReference type="ARBA" id="ARBA00022797"/>
    </source>
</evidence>
<feature type="active site" description="Nucleophile" evidence="7">
    <location>
        <position position="232"/>
    </location>
</feature>
<dbReference type="InterPro" id="IPR010497">
    <property type="entry name" value="Epoxide_hydro_N"/>
</dbReference>
<dbReference type="EC" id="3.3.2.9" evidence="6"/>
<comment type="catalytic activity">
    <reaction evidence="6">
        <text>cis-stilbene oxide + H2O = (1R,2R)-hydrobenzoin</text>
        <dbReference type="Rhea" id="RHEA:23900"/>
        <dbReference type="ChEBI" id="CHEBI:15377"/>
        <dbReference type="ChEBI" id="CHEBI:50004"/>
        <dbReference type="ChEBI" id="CHEBI:50014"/>
        <dbReference type="EC" id="3.3.2.9"/>
    </reaction>
</comment>
<dbReference type="PRINTS" id="PR00412">
    <property type="entry name" value="EPOXHYDRLASE"/>
</dbReference>
<keyword evidence="9" id="KW-1185">Reference proteome</keyword>
<evidence type="ECO:0000313" key="9">
    <source>
        <dbReference type="Proteomes" id="UP000887540"/>
    </source>
</evidence>
<evidence type="ECO:0000256" key="2">
    <source>
        <dbReference type="ARBA" id="ARBA00004111"/>
    </source>
</evidence>
<accession>A0A914CCH1</accession>
<evidence type="ECO:0000256" key="3">
    <source>
        <dbReference type="ARBA" id="ARBA00010088"/>
    </source>
</evidence>
<dbReference type="SUPFAM" id="SSF53474">
    <property type="entry name" value="alpha/beta-Hydrolases"/>
    <property type="match status" value="1"/>
</dbReference>
<evidence type="ECO:0000256" key="1">
    <source>
        <dbReference type="ARBA" id="ARBA00000221"/>
    </source>
</evidence>
<keyword evidence="4 6" id="KW-0058">Aromatic hydrocarbons catabolism</keyword>
<dbReference type="Pfam" id="PF06441">
    <property type="entry name" value="EHN"/>
    <property type="match status" value="1"/>
</dbReference>
<proteinExistence type="inferred from homology"/>
<feature type="active site" description="Proton donor" evidence="7">
    <location>
        <position position="380"/>
    </location>
</feature>
<keyword evidence="6" id="KW-0472">Membrane</keyword>
<feature type="active site" description="Proton acceptor" evidence="7">
    <location>
        <position position="438"/>
    </location>
</feature>
<dbReference type="InterPro" id="IPR016292">
    <property type="entry name" value="Epoxide_hydrolase"/>
</dbReference>
<dbReference type="GO" id="GO:0005789">
    <property type="term" value="C:endoplasmic reticulum membrane"/>
    <property type="evidence" value="ECO:0007669"/>
    <property type="project" value="UniProtKB-SubCell"/>
</dbReference>
<dbReference type="GO" id="GO:0033961">
    <property type="term" value="F:cis-stilbene-oxide hydrolase activity"/>
    <property type="evidence" value="ECO:0007669"/>
    <property type="project" value="UniProtKB-UniRule"/>
</dbReference>
<dbReference type="PIRSF" id="PIRSF001112">
    <property type="entry name" value="Epoxide_hydrolase"/>
    <property type="match status" value="1"/>
</dbReference>
<evidence type="ECO:0000256" key="7">
    <source>
        <dbReference type="PIRSR" id="PIRSR001112-1"/>
    </source>
</evidence>
<dbReference type="InterPro" id="IPR029058">
    <property type="entry name" value="AB_hydrolase_fold"/>
</dbReference>
<comment type="similarity">
    <text evidence="3 6">Belongs to the peptidase S33 family.</text>
</comment>
<comment type="subcellular location">
    <subcellularLocation>
        <location evidence="6">Endoplasmic reticulum membrane</location>
    </subcellularLocation>
    <subcellularLocation>
        <location evidence="2">Microsome membrane</location>
        <topology evidence="2">Single-pass membrane protein</topology>
    </subcellularLocation>
</comment>
<dbReference type="Proteomes" id="UP000887540">
    <property type="component" value="Unplaced"/>
</dbReference>
<dbReference type="PANTHER" id="PTHR21661:SF35">
    <property type="entry name" value="EPOXIDE HYDROLASE"/>
    <property type="match status" value="1"/>
</dbReference>
<reference evidence="10" key="1">
    <citation type="submission" date="2022-11" db="UniProtKB">
        <authorList>
            <consortium name="WormBaseParasite"/>
        </authorList>
    </citation>
    <scope>IDENTIFICATION</scope>
</reference>
<protein>
    <recommendedName>
        <fullName evidence="6">Epoxide hydrolase</fullName>
        <ecNumber evidence="6">3.3.2.9</ecNumber>
    </recommendedName>
</protein>
<dbReference type="Gene3D" id="3.40.50.1820">
    <property type="entry name" value="alpha/beta hydrolase"/>
    <property type="match status" value="1"/>
</dbReference>
<evidence type="ECO:0000256" key="6">
    <source>
        <dbReference type="PIRNR" id="PIRNR001112"/>
    </source>
</evidence>
<feature type="domain" description="Epoxide hydrolase N-terminal" evidence="8">
    <location>
        <begin position="50"/>
        <end position="160"/>
    </location>
</feature>
<dbReference type="GO" id="GO:0097176">
    <property type="term" value="P:epoxide metabolic process"/>
    <property type="evidence" value="ECO:0007669"/>
    <property type="project" value="TreeGrafter"/>
</dbReference>
<dbReference type="InterPro" id="IPR000639">
    <property type="entry name" value="Epox_hydrolase-like"/>
</dbReference>
<keyword evidence="6" id="KW-0256">Endoplasmic reticulum</keyword>
<evidence type="ECO:0000313" key="10">
    <source>
        <dbReference type="WBParaSite" id="ACRNAN_Path_752.g2850.t1"/>
    </source>
</evidence>
<sequence>MGKLVPIVVVALAVVVFFLYSKLSDSREKFDFPKHGYFGSGTEKPDDKTIHPFKIEVPEAVLTDLKNRLTNARFGHEQLEDVSDFEYGFNLKTLKVYRDYWLNKYDWRKQEKLLNTFSHFKTQIEGLNIHFIHAKPPANKYKKVVPLLIVHGWPGNVFEFHKIIPMLTDPNANLNGVQSDVAFEVVAPSIPGYGWSEQAKKSGFNQVATARIFNKLMVDRLKFKKYLVQGGDWGSLVVTNVGRMYPENLYGVHVNMMFMFPGRDFKSTAMMILGSIAPSWVFSSPEFASFNMKRQFVEFIKESGYMHLQATKPDTVGVGLNDSPIGLLAYILEKFSGWTNPLFISHDDGGLERKFTKDELITIIMIYWLNGNIVSSQRYYKEYFGNPEAMKFAEQYVSAPVGYAHFPHDLGGDAGMPPEIVSVAYNLTHYYRHKDGGHFAAFEVPQYLAKDFITFAKKVVP</sequence>
<dbReference type="AlphaFoldDB" id="A0A914CCH1"/>